<comment type="caution">
    <text evidence="5">The sequence shown here is derived from an EMBL/GenBank/DDBJ whole genome shotgun (WGS) entry which is preliminary data.</text>
</comment>
<feature type="domain" description="RRM" evidence="4">
    <location>
        <begin position="183"/>
        <end position="270"/>
    </location>
</feature>
<dbReference type="PANTHER" id="PTHR23236">
    <property type="entry name" value="EUKARYOTIC TRANSLATION INITIATION FACTOR 4B/4H"/>
    <property type="match status" value="1"/>
</dbReference>
<dbReference type="PROSITE" id="PS50102">
    <property type="entry name" value="RRM"/>
    <property type="match status" value="1"/>
</dbReference>
<dbReference type="SMART" id="SM00360">
    <property type="entry name" value="RRM"/>
    <property type="match status" value="1"/>
</dbReference>
<reference evidence="5" key="1">
    <citation type="submission" date="2019-10" db="EMBL/GenBank/DDBJ databases">
        <authorList>
            <consortium name="DOE Joint Genome Institute"/>
            <person name="Kuo A."/>
            <person name="Miyauchi S."/>
            <person name="Kiss E."/>
            <person name="Drula E."/>
            <person name="Kohler A."/>
            <person name="Sanchez-Garcia M."/>
            <person name="Andreopoulos B."/>
            <person name="Barry K.W."/>
            <person name="Bonito G."/>
            <person name="Buee M."/>
            <person name="Carver A."/>
            <person name="Chen C."/>
            <person name="Cichocki N."/>
            <person name="Clum A."/>
            <person name="Culley D."/>
            <person name="Crous P.W."/>
            <person name="Fauchery L."/>
            <person name="Girlanda M."/>
            <person name="Hayes R."/>
            <person name="Keri Z."/>
            <person name="LaButti K."/>
            <person name="Lipzen A."/>
            <person name="Lombard V."/>
            <person name="Magnuson J."/>
            <person name="Maillard F."/>
            <person name="Morin E."/>
            <person name="Murat C."/>
            <person name="Nolan M."/>
            <person name="Ohm R."/>
            <person name="Pangilinan J."/>
            <person name="Pereira M."/>
            <person name="Perotto S."/>
            <person name="Peter M."/>
            <person name="Riley R."/>
            <person name="Sitrit Y."/>
            <person name="Stielow B."/>
            <person name="Szollosi G."/>
            <person name="Zifcakova L."/>
            <person name="Stursova M."/>
            <person name="Spatafora J.W."/>
            <person name="Tedersoo L."/>
            <person name="Vaario L.-M."/>
            <person name="Yamada A."/>
            <person name="Yan M."/>
            <person name="Wang P."/>
            <person name="Xu J."/>
            <person name="Bruns T."/>
            <person name="Baldrian P."/>
            <person name="Vilgalys R."/>
            <person name="Henrissat B."/>
            <person name="Grigoriev I.V."/>
            <person name="Hibbett D."/>
            <person name="Nagy L.G."/>
            <person name="Martin F.M."/>
        </authorList>
    </citation>
    <scope>NUCLEOTIDE SEQUENCE</scope>
    <source>
        <strain evidence="5">Prilba</strain>
    </source>
</reference>
<reference evidence="5" key="2">
    <citation type="journal article" date="2020" name="Nat. Commun.">
        <title>Large-scale genome sequencing of mycorrhizal fungi provides insights into the early evolution of symbiotic traits.</title>
        <authorList>
            <person name="Miyauchi S."/>
            <person name="Kiss E."/>
            <person name="Kuo A."/>
            <person name="Drula E."/>
            <person name="Kohler A."/>
            <person name="Sanchez-Garcia M."/>
            <person name="Morin E."/>
            <person name="Andreopoulos B."/>
            <person name="Barry K.W."/>
            <person name="Bonito G."/>
            <person name="Buee M."/>
            <person name="Carver A."/>
            <person name="Chen C."/>
            <person name="Cichocki N."/>
            <person name="Clum A."/>
            <person name="Culley D."/>
            <person name="Crous P.W."/>
            <person name="Fauchery L."/>
            <person name="Girlanda M."/>
            <person name="Hayes R.D."/>
            <person name="Keri Z."/>
            <person name="LaButti K."/>
            <person name="Lipzen A."/>
            <person name="Lombard V."/>
            <person name="Magnuson J."/>
            <person name="Maillard F."/>
            <person name="Murat C."/>
            <person name="Nolan M."/>
            <person name="Ohm R.A."/>
            <person name="Pangilinan J."/>
            <person name="Pereira M.F."/>
            <person name="Perotto S."/>
            <person name="Peter M."/>
            <person name="Pfister S."/>
            <person name="Riley R."/>
            <person name="Sitrit Y."/>
            <person name="Stielow J.B."/>
            <person name="Szollosi G."/>
            <person name="Zifcakova L."/>
            <person name="Stursova M."/>
            <person name="Spatafora J.W."/>
            <person name="Tedersoo L."/>
            <person name="Vaario L.M."/>
            <person name="Yamada A."/>
            <person name="Yan M."/>
            <person name="Wang P."/>
            <person name="Xu J."/>
            <person name="Bruns T."/>
            <person name="Baldrian P."/>
            <person name="Vilgalys R."/>
            <person name="Dunand C."/>
            <person name="Henrissat B."/>
            <person name="Grigoriev I.V."/>
            <person name="Hibbett D."/>
            <person name="Nagy L.G."/>
            <person name="Martin F.M."/>
        </authorList>
    </citation>
    <scope>NUCLEOTIDE SEQUENCE</scope>
    <source>
        <strain evidence="5">Prilba</strain>
    </source>
</reference>
<keyword evidence="6" id="KW-1185">Reference proteome</keyword>
<dbReference type="Gene3D" id="3.30.70.330">
    <property type="match status" value="1"/>
</dbReference>
<dbReference type="GO" id="GO:0005730">
    <property type="term" value="C:nucleolus"/>
    <property type="evidence" value="ECO:0007669"/>
    <property type="project" value="TreeGrafter"/>
</dbReference>
<dbReference type="OrthoDB" id="167718at2759"/>
<dbReference type="Proteomes" id="UP000759537">
    <property type="component" value="Unassembled WGS sequence"/>
</dbReference>
<evidence type="ECO:0000256" key="1">
    <source>
        <dbReference type="ARBA" id="ARBA00022884"/>
    </source>
</evidence>
<dbReference type="GO" id="GO:0042274">
    <property type="term" value="P:ribosomal small subunit biogenesis"/>
    <property type="evidence" value="ECO:0007669"/>
    <property type="project" value="TreeGrafter"/>
</dbReference>
<dbReference type="AlphaFoldDB" id="A0A9P5TAF7"/>
<proteinExistence type="predicted"/>
<dbReference type="GO" id="GO:0019843">
    <property type="term" value="F:rRNA binding"/>
    <property type="evidence" value="ECO:0007669"/>
    <property type="project" value="TreeGrafter"/>
</dbReference>
<dbReference type="CDD" id="cd12400">
    <property type="entry name" value="RRM_Nop6"/>
    <property type="match status" value="1"/>
</dbReference>
<feature type="region of interest" description="Disordered" evidence="3">
    <location>
        <begin position="293"/>
        <end position="373"/>
    </location>
</feature>
<dbReference type="InterPro" id="IPR035979">
    <property type="entry name" value="RBD_domain_sf"/>
</dbReference>
<dbReference type="SUPFAM" id="SSF54928">
    <property type="entry name" value="RNA-binding domain, RBD"/>
    <property type="match status" value="1"/>
</dbReference>
<dbReference type="InterPro" id="IPR000504">
    <property type="entry name" value="RRM_dom"/>
</dbReference>
<evidence type="ECO:0000259" key="4">
    <source>
        <dbReference type="PROSITE" id="PS50102"/>
    </source>
</evidence>
<keyword evidence="1 2" id="KW-0694">RNA-binding</keyword>
<accession>A0A9P5TAF7</accession>
<gene>
    <name evidence="5" type="ORF">DFH94DRAFT_852615</name>
</gene>
<evidence type="ECO:0000256" key="2">
    <source>
        <dbReference type="PROSITE-ProRule" id="PRU00176"/>
    </source>
</evidence>
<feature type="region of interest" description="Disordered" evidence="3">
    <location>
        <begin position="1"/>
        <end position="177"/>
    </location>
</feature>
<feature type="compositionally biased region" description="Basic residues" evidence="3">
    <location>
        <begin position="348"/>
        <end position="359"/>
    </location>
</feature>
<protein>
    <recommendedName>
        <fullName evidence="4">RRM domain-containing protein</fullName>
    </recommendedName>
</protein>
<organism evidence="5 6">
    <name type="scientific">Russula ochroleuca</name>
    <dbReference type="NCBI Taxonomy" id="152965"/>
    <lineage>
        <taxon>Eukaryota</taxon>
        <taxon>Fungi</taxon>
        <taxon>Dikarya</taxon>
        <taxon>Basidiomycota</taxon>
        <taxon>Agaricomycotina</taxon>
        <taxon>Agaricomycetes</taxon>
        <taxon>Russulales</taxon>
        <taxon>Russulaceae</taxon>
        <taxon>Russula</taxon>
    </lineage>
</organism>
<dbReference type="InterPro" id="IPR034228">
    <property type="entry name" value="Nop6_RRM"/>
</dbReference>
<name>A0A9P5TAF7_9AGAM</name>
<dbReference type="EMBL" id="WHVB01000006">
    <property type="protein sequence ID" value="KAF8481839.1"/>
    <property type="molecule type" value="Genomic_DNA"/>
</dbReference>
<dbReference type="InterPro" id="IPR012677">
    <property type="entry name" value="Nucleotide-bd_a/b_plait_sf"/>
</dbReference>
<evidence type="ECO:0000313" key="6">
    <source>
        <dbReference type="Proteomes" id="UP000759537"/>
    </source>
</evidence>
<evidence type="ECO:0000313" key="5">
    <source>
        <dbReference type="EMBL" id="KAF8481839.1"/>
    </source>
</evidence>
<evidence type="ECO:0000256" key="3">
    <source>
        <dbReference type="SAM" id="MobiDB-lite"/>
    </source>
</evidence>
<feature type="compositionally biased region" description="Acidic residues" evidence="3">
    <location>
        <begin position="56"/>
        <end position="68"/>
    </location>
</feature>
<dbReference type="PANTHER" id="PTHR23236:SF51">
    <property type="entry name" value="NUCLEOLAR PROTEIN 6"/>
    <property type="match status" value="1"/>
</dbReference>
<dbReference type="Pfam" id="PF00076">
    <property type="entry name" value="RRM_1"/>
    <property type="match status" value="1"/>
</dbReference>
<sequence>MPPSHQQPARLTKKQKKATAFRERGSKLKGKGKQQPNNPAPGRSRPSLTTTRDNGEYADDDDNDDDLGEANAIPALEDEDQALAAMAGDAEGDAKGDAKGRAAARVPKIAVESTATQNKNRKKRGREDGEAQPGAAKKARLARRSKEIPPPEGEGAASVNAVNDGEDGDGSKTNNKESKTQRYILFIGNLKYTTTREAIQNHFSQCDPPPTVRLLTLKATRAGATTVAKSKKSKGCAFLEFTTRPALQAALRLHQSELEGRRINVELTAGGGGKSDARLAKVKARNKLLSAQRTRQTVKGATAQGKDAVQHEHLQPQRFSTTSGEGDVPRTKRTWTVGDDDQGGEHRGRTKAGKKRGTRTKNWGTGVNALPIG</sequence>